<evidence type="ECO:0000313" key="1">
    <source>
        <dbReference type="EMBL" id="RNA22681.1"/>
    </source>
</evidence>
<evidence type="ECO:0000313" key="2">
    <source>
        <dbReference type="Proteomes" id="UP000276133"/>
    </source>
</evidence>
<keyword evidence="2" id="KW-1185">Reference proteome</keyword>
<proteinExistence type="predicted"/>
<sequence>MLSCFFGFGVGHVLVDLVLVPENVVVNIELFGRLRREHKRLHEPPHGLAIVGQFAGHLDHHAAAYGQLTVHLSDLGVAVFEVELADFLVDFQLTDDRLLALAQAVHSAVHEHAAR</sequence>
<dbReference type="EMBL" id="REGN01003414">
    <property type="protein sequence ID" value="RNA22681.1"/>
    <property type="molecule type" value="Genomic_DNA"/>
</dbReference>
<comment type="caution">
    <text evidence="1">The sequence shown here is derived from an EMBL/GenBank/DDBJ whole genome shotgun (WGS) entry which is preliminary data.</text>
</comment>
<gene>
    <name evidence="1" type="ORF">BpHYR1_044413</name>
</gene>
<accession>A0A3M7RGN6</accession>
<dbReference type="AlphaFoldDB" id="A0A3M7RGN6"/>
<protein>
    <submittedName>
        <fullName evidence="1">Uncharacterized protein</fullName>
    </submittedName>
</protein>
<name>A0A3M7RGN6_BRAPC</name>
<dbReference type="Proteomes" id="UP000276133">
    <property type="component" value="Unassembled WGS sequence"/>
</dbReference>
<reference evidence="1 2" key="1">
    <citation type="journal article" date="2018" name="Sci. Rep.">
        <title>Genomic signatures of local adaptation to the degree of environmental predictability in rotifers.</title>
        <authorList>
            <person name="Franch-Gras L."/>
            <person name="Hahn C."/>
            <person name="Garcia-Roger E.M."/>
            <person name="Carmona M.J."/>
            <person name="Serra M."/>
            <person name="Gomez A."/>
        </authorList>
    </citation>
    <scope>NUCLEOTIDE SEQUENCE [LARGE SCALE GENOMIC DNA]</scope>
    <source>
        <strain evidence="1">HYR1</strain>
    </source>
</reference>
<organism evidence="1 2">
    <name type="scientific">Brachionus plicatilis</name>
    <name type="common">Marine rotifer</name>
    <name type="synonym">Brachionus muelleri</name>
    <dbReference type="NCBI Taxonomy" id="10195"/>
    <lineage>
        <taxon>Eukaryota</taxon>
        <taxon>Metazoa</taxon>
        <taxon>Spiralia</taxon>
        <taxon>Gnathifera</taxon>
        <taxon>Rotifera</taxon>
        <taxon>Eurotatoria</taxon>
        <taxon>Monogononta</taxon>
        <taxon>Pseudotrocha</taxon>
        <taxon>Ploima</taxon>
        <taxon>Brachionidae</taxon>
        <taxon>Brachionus</taxon>
    </lineage>
</organism>